<dbReference type="SMART" id="SM00382">
    <property type="entry name" value="AAA"/>
    <property type="match status" value="2"/>
</dbReference>
<dbReference type="NCBIfam" id="TIGR03346">
    <property type="entry name" value="chaperone_ClpB"/>
    <property type="match status" value="1"/>
</dbReference>
<gene>
    <name evidence="11 13" type="primary">clpB</name>
    <name evidence="13" type="ORF">LNP07_00850</name>
</gene>
<dbReference type="PRINTS" id="PR00300">
    <property type="entry name" value="CLPPROTEASEA"/>
</dbReference>
<dbReference type="InterPro" id="IPR017730">
    <property type="entry name" value="Chaperonin_ClpB"/>
</dbReference>
<dbReference type="InterPro" id="IPR041546">
    <property type="entry name" value="ClpA/ClpB_AAA_lid"/>
</dbReference>
<dbReference type="InterPro" id="IPR036628">
    <property type="entry name" value="Clp_N_dom_sf"/>
</dbReference>
<dbReference type="RefSeq" id="WP_248601390.1">
    <property type="nucleotide sequence ID" value="NZ_JAJIAO010000001.1"/>
</dbReference>
<protein>
    <recommendedName>
        <fullName evidence="11">Chaperone protein ClpB</fullName>
    </recommendedName>
</protein>
<dbReference type="PANTHER" id="PTHR11638">
    <property type="entry name" value="ATP-DEPENDENT CLP PROTEASE"/>
    <property type="match status" value="1"/>
</dbReference>
<dbReference type="InterPro" id="IPR019489">
    <property type="entry name" value="Clp_ATPase_C"/>
</dbReference>
<comment type="subunit">
    <text evidence="11">Homohexamer; The oligomerization is ATP-dependent.</text>
</comment>
<comment type="function">
    <text evidence="7">Part of a stress-induced multi-chaperone system, it is involved in the recovery of the cell from heat-induced damage, in cooperation with DnaK, DnaJ and GrpE. Acts before DnaK, in the processing of protein aggregates. Protein binding stimulates the ATPase activity; ATP hydrolysis unfolds the denatured protein aggregates, which probably helps expose new hydrophobic binding sites on the surface of ClpB-bound aggregates, contributing to the solubilization and refolding of denatured protein aggregates by DnaK.</text>
</comment>
<dbReference type="SUPFAM" id="SSF52540">
    <property type="entry name" value="P-loop containing nucleoside triphosphate hydrolases"/>
    <property type="match status" value="2"/>
</dbReference>
<keyword evidence="2 9" id="KW-0677">Repeat</keyword>
<evidence type="ECO:0000256" key="1">
    <source>
        <dbReference type="ARBA" id="ARBA00008675"/>
    </source>
</evidence>
<reference evidence="13 14" key="1">
    <citation type="submission" date="2021-11" db="EMBL/GenBank/DDBJ databases">
        <title>Comparative genomics of bee honey and flower isolates.</title>
        <authorList>
            <person name="Bechtner J.D."/>
            <person name="Gallus M.K."/>
            <person name="Ehrmann M."/>
        </authorList>
    </citation>
    <scope>NUCLEOTIDE SEQUENCE [LARGE SCALE GENOMIC DNA]</scope>
    <source>
        <strain evidence="13 14">M161</strain>
    </source>
</reference>
<keyword evidence="11" id="KW-0963">Cytoplasm</keyword>
<feature type="domain" description="Clp R" evidence="12">
    <location>
        <begin position="3"/>
        <end position="148"/>
    </location>
</feature>
<evidence type="ECO:0000256" key="7">
    <source>
        <dbReference type="ARBA" id="ARBA00025613"/>
    </source>
</evidence>
<dbReference type="Gene3D" id="1.10.1780.10">
    <property type="entry name" value="Clp, N-terminal domain"/>
    <property type="match status" value="1"/>
</dbReference>
<keyword evidence="4 10" id="KW-0067">ATP-binding</keyword>
<evidence type="ECO:0000313" key="14">
    <source>
        <dbReference type="Proteomes" id="UP001522905"/>
    </source>
</evidence>
<dbReference type="PANTHER" id="PTHR11638:SF18">
    <property type="entry name" value="HEAT SHOCK PROTEIN 104"/>
    <property type="match status" value="1"/>
</dbReference>
<keyword evidence="6 10" id="KW-0143">Chaperone</keyword>
<comment type="caution">
    <text evidence="13">The sequence shown here is derived from an EMBL/GenBank/DDBJ whole genome shotgun (WGS) entry which is preliminary data.</text>
</comment>
<evidence type="ECO:0000256" key="9">
    <source>
        <dbReference type="PROSITE-ProRule" id="PRU01251"/>
    </source>
</evidence>
<evidence type="ECO:0000256" key="11">
    <source>
        <dbReference type="RuleBase" id="RU362034"/>
    </source>
</evidence>
<dbReference type="InterPro" id="IPR050130">
    <property type="entry name" value="ClpA_ClpB"/>
</dbReference>
<comment type="similarity">
    <text evidence="1 10">Belongs to the ClpA/ClpB family.</text>
</comment>
<keyword evidence="5 11" id="KW-0175">Coiled coil</keyword>
<dbReference type="CDD" id="cd00009">
    <property type="entry name" value="AAA"/>
    <property type="match status" value="1"/>
</dbReference>
<dbReference type="Gene3D" id="1.10.8.60">
    <property type="match status" value="1"/>
</dbReference>
<evidence type="ECO:0000256" key="4">
    <source>
        <dbReference type="ARBA" id="ARBA00022840"/>
    </source>
</evidence>
<dbReference type="PROSITE" id="PS00870">
    <property type="entry name" value="CLPAB_1"/>
    <property type="match status" value="1"/>
</dbReference>
<dbReference type="PROSITE" id="PS51903">
    <property type="entry name" value="CLP_R"/>
    <property type="match status" value="1"/>
</dbReference>
<evidence type="ECO:0000313" key="13">
    <source>
        <dbReference type="EMBL" id="MCK8624072.1"/>
    </source>
</evidence>
<accession>A0ABT0I140</accession>
<evidence type="ECO:0000256" key="2">
    <source>
        <dbReference type="ARBA" id="ARBA00022737"/>
    </source>
</evidence>
<evidence type="ECO:0000256" key="8">
    <source>
        <dbReference type="ARBA" id="ARBA00026057"/>
    </source>
</evidence>
<dbReference type="Pfam" id="PF02861">
    <property type="entry name" value="Clp_N"/>
    <property type="match status" value="1"/>
</dbReference>
<dbReference type="SMART" id="SM01086">
    <property type="entry name" value="ClpB_D2-small"/>
    <property type="match status" value="1"/>
</dbReference>
<dbReference type="Proteomes" id="UP001522905">
    <property type="component" value="Unassembled WGS sequence"/>
</dbReference>
<evidence type="ECO:0000259" key="12">
    <source>
        <dbReference type="PROSITE" id="PS51903"/>
    </source>
</evidence>
<dbReference type="Pfam" id="PF07724">
    <property type="entry name" value="AAA_2"/>
    <property type="match status" value="1"/>
</dbReference>
<keyword evidence="11" id="KW-0346">Stress response</keyword>
<dbReference type="Pfam" id="PF10431">
    <property type="entry name" value="ClpB_D2-small"/>
    <property type="match status" value="1"/>
</dbReference>
<evidence type="ECO:0000256" key="10">
    <source>
        <dbReference type="RuleBase" id="RU004432"/>
    </source>
</evidence>
<dbReference type="InterPro" id="IPR001270">
    <property type="entry name" value="ClpA/B"/>
</dbReference>
<dbReference type="PROSITE" id="PS00871">
    <property type="entry name" value="CLPAB_2"/>
    <property type="match status" value="1"/>
</dbReference>
<dbReference type="InterPro" id="IPR028299">
    <property type="entry name" value="ClpA/B_CS2"/>
</dbReference>
<feature type="coiled-coil region" evidence="11">
    <location>
        <begin position="414"/>
        <end position="501"/>
    </location>
</feature>
<dbReference type="EMBL" id="JAJIAO010000001">
    <property type="protein sequence ID" value="MCK8624072.1"/>
    <property type="molecule type" value="Genomic_DNA"/>
</dbReference>
<keyword evidence="14" id="KW-1185">Reference proteome</keyword>
<evidence type="ECO:0000256" key="6">
    <source>
        <dbReference type="ARBA" id="ARBA00023186"/>
    </source>
</evidence>
<dbReference type="Pfam" id="PF00004">
    <property type="entry name" value="AAA"/>
    <property type="match status" value="1"/>
</dbReference>
<dbReference type="InterPro" id="IPR003593">
    <property type="entry name" value="AAA+_ATPase"/>
</dbReference>
<evidence type="ECO:0000256" key="3">
    <source>
        <dbReference type="ARBA" id="ARBA00022741"/>
    </source>
</evidence>
<sequence length="860" mass="96250">MNPENFTESVNQALAEAQKVANNRKHQDISIAHLFKFLIQPGELVRQIFSEAKLNLDQLETEIDHELDSISVVEGSNVNYGQSLSTNMLSLLQNADKEKEALGDQYIAIDTLAIALMDLSGCKLTDYLKNNGIDKKLILNIVKQIRGGEKVTSKNQEETFQALEKYGTDLVKEARAGKLGPIIGRDEEILDVIRILSRMTKNNPILLGDPGVGKTAIVEGLAKRIAVNDVPDNLKDKSLFELDMSSLIAGAKYRGQFEERLKAVLKAVKKSEGQIIMFIDEIHNIVGAGKTEGSMDAGNILKPMLARGELHLIGATTVDEYRKYMEKDKALERRFQRVMVKEPSVDDTITILRGIKERLEIHHGVRIHDNALVSAAKLADRYITDRYLPDKAIDLVDEASSTIRVEMNSSPTELDQANRQLIRQEVEQAALKNETDDASKQRLSKLTPELAETKEKVNNLNARWQREKDAIKKLGDKKRELDKAKNDLQQAESNYDLNQAAILKHGTIPELEQELADMEKQDHSNDWLVSESVTQNEIANVLSRETGIPVQRLMQGERAKLLNLYKNLHKRVVGQDEAVEAVSDAVLRSRAGLQDPSKPLGSFLFLGPTGVGKTELAKALAENLFDSENHMVRIDMSEYMEKESVSRLVGAAPGYVGYEEGGQLTEAVRRDPYTIVLFDEIEKAHPDVFNILLQVLDDGRLTDGQGRTIDFKNTILIMTSNLGSDILLSGTDDNGNISEDAKKSVDALLKTKFKPEFLNRIDDVITFKPLSLDDVKLIVKKAISKLSKRTLEQSIQIEISDDAINWIAKKGYQPQYGARPLQRFITRYVETPLAKLIIAGKVKDNSKVQINLKDDKLIFE</sequence>
<dbReference type="InterPro" id="IPR027417">
    <property type="entry name" value="P-loop_NTPase"/>
</dbReference>
<dbReference type="Pfam" id="PF17871">
    <property type="entry name" value="AAA_lid_9"/>
    <property type="match status" value="1"/>
</dbReference>
<dbReference type="InterPro" id="IPR004176">
    <property type="entry name" value="Clp_R_N"/>
</dbReference>
<comment type="subcellular location">
    <subcellularLocation>
        <location evidence="11">Cytoplasm</location>
    </subcellularLocation>
</comment>
<dbReference type="InterPro" id="IPR018368">
    <property type="entry name" value="ClpA/B_CS1"/>
</dbReference>
<organism evidence="13 14">
    <name type="scientific">Apilactobacillus xinyiensis</name>
    <dbReference type="NCBI Taxonomy" id="2841032"/>
    <lineage>
        <taxon>Bacteria</taxon>
        <taxon>Bacillati</taxon>
        <taxon>Bacillota</taxon>
        <taxon>Bacilli</taxon>
        <taxon>Lactobacillales</taxon>
        <taxon>Lactobacillaceae</taxon>
        <taxon>Apilactobacillus</taxon>
    </lineage>
</organism>
<name>A0ABT0I140_9LACO</name>
<proteinExistence type="inferred from homology"/>
<dbReference type="CDD" id="cd19499">
    <property type="entry name" value="RecA-like_ClpB_Hsp104-like"/>
    <property type="match status" value="1"/>
</dbReference>
<comment type="subunit">
    <text evidence="8">Homohexamer. The oligomerization is ATP-dependent.</text>
</comment>
<dbReference type="SUPFAM" id="SSF81923">
    <property type="entry name" value="Double Clp-N motif"/>
    <property type="match status" value="1"/>
</dbReference>
<keyword evidence="3 10" id="KW-0547">Nucleotide-binding</keyword>
<dbReference type="Gene3D" id="3.40.50.300">
    <property type="entry name" value="P-loop containing nucleotide triphosphate hydrolases"/>
    <property type="match status" value="3"/>
</dbReference>
<evidence type="ECO:0000256" key="5">
    <source>
        <dbReference type="ARBA" id="ARBA00023054"/>
    </source>
</evidence>
<dbReference type="InterPro" id="IPR003959">
    <property type="entry name" value="ATPase_AAA_core"/>
</dbReference>